<dbReference type="AlphaFoldDB" id="A0A841FN72"/>
<evidence type="ECO:0000313" key="2">
    <source>
        <dbReference type="Proteomes" id="UP000548476"/>
    </source>
</evidence>
<comment type="caution">
    <text evidence="1">The sequence shown here is derived from an EMBL/GenBank/DDBJ whole genome shotgun (WGS) entry which is preliminary data.</text>
</comment>
<keyword evidence="2" id="KW-1185">Reference proteome</keyword>
<proteinExistence type="predicted"/>
<dbReference type="Proteomes" id="UP000548476">
    <property type="component" value="Unassembled WGS sequence"/>
</dbReference>
<dbReference type="RefSeq" id="WP_184790299.1">
    <property type="nucleotide sequence ID" value="NZ_BONT01000093.1"/>
</dbReference>
<reference evidence="1 2" key="1">
    <citation type="submission" date="2020-08" db="EMBL/GenBank/DDBJ databases">
        <title>Genomic Encyclopedia of Type Strains, Phase IV (KMG-IV): sequencing the most valuable type-strain genomes for metagenomic binning, comparative biology and taxonomic classification.</title>
        <authorList>
            <person name="Goeker M."/>
        </authorList>
    </citation>
    <scope>NUCLEOTIDE SEQUENCE [LARGE SCALE GENOMIC DNA]</scope>
    <source>
        <strain evidence="1 2">YIM 65646</strain>
    </source>
</reference>
<sequence length="178" mass="19187">MEERSEWTAEILDSRATVPRDDDRSCPWYGFDLDAVPTSGTWPIHLVTYPSEHIDLAWYFCSELDIPSLAWVGTDYSTWGAAAAGALPADAGPSPEDCHAAALGDALPEWRIEEYSGKEKAAYGTSLCLLSNLGRLARVTFTECAVSARGRLLDVGLRISVWTRTGGGPAPTAAPEPS</sequence>
<name>A0A841FN72_9ACTN</name>
<dbReference type="EMBL" id="JACHGT010000012">
    <property type="protein sequence ID" value="MBB6037485.1"/>
    <property type="molecule type" value="Genomic_DNA"/>
</dbReference>
<evidence type="ECO:0000313" key="1">
    <source>
        <dbReference type="EMBL" id="MBB6037485.1"/>
    </source>
</evidence>
<accession>A0A841FN72</accession>
<gene>
    <name evidence="1" type="ORF">HNR73_005361</name>
</gene>
<organism evidence="1 2">
    <name type="scientific">Phytomonospora endophytica</name>
    <dbReference type="NCBI Taxonomy" id="714109"/>
    <lineage>
        <taxon>Bacteria</taxon>
        <taxon>Bacillati</taxon>
        <taxon>Actinomycetota</taxon>
        <taxon>Actinomycetes</taxon>
        <taxon>Micromonosporales</taxon>
        <taxon>Micromonosporaceae</taxon>
        <taxon>Phytomonospora</taxon>
    </lineage>
</organism>
<protein>
    <submittedName>
        <fullName evidence="1">Uncharacterized protein</fullName>
    </submittedName>
</protein>